<feature type="transmembrane region" description="Helical" evidence="4">
    <location>
        <begin position="429"/>
        <end position="448"/>
    </location>
</feature>
<feature type="transmembrane region" description="Helical" evidence="4">
    <location>
        <begin position="137"/>
        <end position="160"/>
    </location>
</feature>
<feature type="transmembrane region" description="Helical" evidence="4">
    <location>
        <begin position="524"/>
        <end position="546"/>
    </location>
</feature>
<feature type="transmembrane region" description="Helical" evidence="4">
    <location>
        <begin position="460"/>
        <end position="485"/>
    </location>
</feature>
<evidence type="ECO:0000313" key="7">
    <source>
        <dbReference type="Proteomes" id="UP000290900"/>
    </source>
</evidence>
<evidence type="ECO:0000256" key="4">
    <source>
        <dbReference type="SAM" id="Phobius"/>
    </source>
</evidence>
<dbReference type="Pfam" id="PF07690">
    <property type="entry name" value="MFS_1"/>
    <property type="match status" value="1"/>
</dbReference>
<evidence type="ECO:0000256" key="1">
    <source>
        <dbReference type="ARBA" id="ARBA00004141"/>
    </source>
</evidence>
<feature type="transmembrane region" description="Helical" evidence="4">
    <location>
        <begin position="296"/>
        <end position="316"/>
    </location>
</feature>
<dbReference type="AlphaFoldDB" id="A0A448YT28"/>
<keyword evidence="4" id="KW-0812">Transmembrane</keyword>
<dbReference type="InterPro" id="IPR050327">
    <property type="entry name" value="Proton-linked_MCT"/>
</dbReference>
<organism evidence="6 7">
    <name type="scientific">Brettanomyces naardenensis</name>
    <name type="common">Yeast</name>
    <dbReference type="NCBI Taxonomy" id="13370"/>
    <lineage>
        <taxon>Eukaryota</taxon>
        <taxon>Fungi</taxon>
        <taxon>Dikarya</taxon>
        <taxon>Ascomycota</taxon>
        <taxon>Saccharomycotina</taxon>
        <taxon>Pichiomycetes</taxon>
        <taxon>Pichiales</taxon>
        <taxon>Pichiaceae</taxon>
        <taxon>Brettanomyces</taxon>
    </lineage>
</organism>
<dbReference type="PANTHER" id="PTHR11360">
    <property type="entry name" value="MONOCARBOXYLATE TRANSPORTER"/>
    <property type="match status" value="1"/>
</dbReference>
<dbReference type="PROSITE" id="PS50850">
    <property type="entry name" value="MFS"/>
    <property type="match status" value="1"/>
</dbReference>
<feature type="compositionally biased region" description="Basic and acidic residues" evidence="3">
    <location>
        <begin position="29"/>
        <end position="39"/>
    </location>
</feature>
<dbReference type="Gene3D" id="1.20.1250.20">
    <property type="entry name" value="MFS general substrate transporter like domains"/>
    <property type="match status" value="2"/>
</dbReference>
<feature type="transmembrane region" description="Helical" evidence="4">
    <location>
        <begin position="180"/>
        <end position="200"/>
    </location>
</feature>
<dbReference type="InterPro" id="IPR020846">
    <property type="entry name" value="MFS_dom"/>
</dbReference>
<comment type="subcellular location">
    <subcellularLocation>
        <location evidence="1">Membrane</location>
        <topology evidence="1">Multi-pass membrane protein</topology>
    </subcellularLocation>
</comment>
<evidence type="ECO:0000313" key="6">
    <source>
        <dbReference type="EMBL" id="VEU24056.1"/>
    </source>
</evidence>
<dbReference type="InParanoid" id="A0A448YT28"/>
<dbReference type="PANTHER" id="PTHR11360:SF177">
    <property type="entry name" value="RIBOFLAVIN TRANSPORTER MCH5"/>
    <property type="match status" value="1"/>
</dbReference>
<proteinExistence type="inferred from homology"/>
<evidence type="ECO:0000256" key="2">
    <source>
        <dbReference type="ARBA" id="ARBA00006727"/>
    </source>
</evidence>
<feature type="region of interest" description="Disordered" evidence="3">
    <location>
        <begin position="1"/>
        <end position="49"/>
    </location>
</feature>
<feature type="transmembrane region" description="Helical" evidence="4">
    <location>
        <begin position="231"/>
        <end position="255"/>
    </location>
</feature>
<protein>
    <submittedName>
        <fullName evidence="6">DEKNAAC105216</fullName>
    </submittedName>
</protein>
<feature type="transmembrane region" description="Helical" evidence="4">
    <location>
        <begin position="399"/>
        <end position="417"/>
    </location>
</feature>
<dbReference type="EMBL" id="CAACVR010000067">
    <property type="protein sequence ID" value="VEU24056.1"/>
    <property type="molecule type" value="Genomic_DNA"/>
</dbReference>
<dbReference type="InterPro" id="IPR036259">
    <property type="entry name" value="MFS_trans_sf"/>
</dbReference>
<dbReference type="InterPro" id="IPR011701">
    <property type="entry name" value="MFS"/>
</dbReference>
<reference evidence="6 7" key="1">
    <citation type="submission" date="2018-12" db="EMBL/GenBank/DDBJ databases">
        <authorList>
            <person name="Tiukova I."/>
            <person name="Dainat J."/>
        </authorList>
    </citation>
    <scope>NUCLEOTIDE SEQUENCE [LARGE SCALE GENOMIC DNA]</scope>
</reference>
<gene>
    <name evidence="6" type="ORF">BRENAR_LOCUS4785</name>
</gene>
<evidence type="ECO:0000259" key="5">
    <source>
        <dbReference type="PROSITE" id="PS50850"/>
    </source>
</evidence>
<keyword evidence="4" id="KW-0472">Membrane</keyword>
<sequence length="559" mass="60485">MISKSTGGAGDNAEKSGRKKNVGTGNSEFLEKQIELRPYEDDEDEDLDSDMEANLQSADLEPVDLRPVKMVSADLGSASLGLARCGSAKLTSPSIALTRSHSNHGDDAWHNIQPDSSALSNSSFEDPSNYPDGGWRAYLVVFGAFLGLTVSFGFINSIGAIQSYTNLHQLKDVSTSKSSYIFAIFLLLTYIVGVVAGVAFDELGPRIPLMYGTCVVFFGLFFTGSCNSVGSFVGVFGVLAGMGVGFCGAPLTGAISHWFYKNRSKAFALATLGGSVGGIAFPLLLNRLYIVVGFKWALRILAFVCLALMLVCISLVSGRKDKICPPEKKSSDRIVVGQTRSKQIGRELWVLCKKTVDFTAFKELPYLLCTLGIGLSDLSLVCTLTYFPSYITYIGYSETKANTCITIINALGILGRYLPGILADKIGPYNVMIVMMIITCLSVFILWLGWSMESPDLTSIYVFTVIYGFFDSAVLSLAPCCIAAVSPTREFGKRYGTSYLVAGLFVFGGTIAGGAIISEESLQHYRYFAIFCGALYAASVVTYVAARFYQVGWKVKTRV</sequence>
<accession>A0A448YT28</accession>
<name>A0A448YT28_BRENA</name>
<dbReference type="GO" id="GO:0022857">
    <property type="term" value="F:transmembrane transporter activity"/>
    <property type="evidence" value="ECO:0007669"/>
    <property type="project" value="InterPro"/>
</dbReference>
<comment type="similarity">
    <text evidence="2">Belongs to the major facilitator superfamily. Monocarboxylate porter (TC 2.A.1.13) family.</text>
</comment>
<dbReference type="GO" id="GO:0032218">
    <property type="term" value="P:riboflavin transport"/>
    <property type="evidence" value="ECO:0007669"/>
    <property type="project" value="TreeGrafter"/>
</dbReference>
<dbReference type="Proteomes" id="UP000290900">
    <property type="component" value="Unassembled WGS sequence"/>
</dbReference>
<dbReference type="GO" id="GO:0016020">
    <property type="term" value="C:membrane"/>
    <property type="evidence" value="ECO:0007669"/>
    <property type="project" value="UniProtKB-SubCell"/>
</dbReference>
<evidence type="ECO:0000256" key="3">
    <source>
        <dbReference type="SAM" id="MobiDB-lite"/>
    </source>
</evidence>
<feature type="transmembrane region" description="Helical" evidence="4">
    <location>
        <begin position="364"/>
        <end position="387"/>
    </location>
</feature>
<feature type="transmembrane region" description="Helical" evidence="4">
    <location>
        <begin position="267"/>
        <end position="290"/>
    </location>
</feature>
<feature type="compositionally biased region" description="Acidic residues" evidence="3">
    <location>
        <begin position="40"/>
        <end position="49"/>
    </location>
</feature>
<feature type="domain" description="Major facilitator superfamily (MFS) profile" evidence="5">
    <location>
        <begin position="137"/>
        <end position="550"/>
    </location>
</feature>
<keyword evidence="7" id="KW-1185">Reference proteome</keyword>
<dbReference type="SUPFAM" id="SSF103473">
    <property type="entry name" value="MFS general substrate transporter"/>
    <property type="match status" value="1"/>
</dbReference>
<keyword evidence="4" id="KW-1133">Transmembrane helix</keyword>
<feature type="transmembrane region" description="Helical" evidence="4">
    <location>
        <begin position="207"/>
        <end position="225"/>
    </location>
</feature>
<dbReference type="OrthoDB" id="6509908at2759"/>
<feature type="transmembrane region" description="Helical" evidence="4">
    <location>
        <begin position="497"/>
        <end position="518"/>
    </location>
</feature>